<keyword evidence="3" id="KW-1185">Reference proteome</keyword>
<dbReference type="InterPro" id="IPR020843">
    <property type="entry name" value="ER"/>
</dbReference>
<dbReference type="Proteomes" id="UP000014500">
    <property type="component" value="Unassembled WGS sequence"/>
</dbReference>
<dbReference type="HOGENOM" id="CLU_026673_3_1_1"/>
<dbReference type="EMBL" id="JH431094">
    <property type="status" value="NOT_ANNOTATED_CDS"/>
    <property type="molecule type" value="Genomic_DNA"/>
</dbReference>
<dbReference type="Pfam" id="PF00107">
    <property type="entry name" value="ADH_zinc_N"/>
    <property type="match status" value="1"/>
</dbReference>
<dbReference type="Gene3D" id="3.90.180.10">
    <property type="entry name" value="Medium-chain alcohol dehydrogenases, catalytic domain"/>
    <property type="match status" value="1"/>
</dbReference>
<reference evidence="3" key="1">
    <citation type="submission" date="2011-05" db="EMBL/GenBank/DDBJ databases">
        <authorList>
            <person name="Richards S.R."/>
            <person name="Qu J."/>
            <person name="Jiang H."/>
            <person name="Jhangiani S.N."/>
            <person name="Agravi P."/>
            <person name="Goodspeed R."/>
            <person name="Gross S."/>
            <person name="Mandapat C."/>
            <person name="Jackson L."/>
            <person name="Mathew T."/>
            <person name="Pu L."/>
            <person name="Thornton R."/>
            <person name="Saada N."/>
            <person name="Wilczek-Boney K.B."/>
            <person name="Lee S."/>
            <person name="Kovar C."/>
            <person name="Wu Y."/>
            <person name="Scherer S.E."/>
            <person name="Worley K.C."/>
            <person name="Muzny D.M."/>
            <person name="Gibbs R."/>
        </authorList>
    </citation>
    <scope>NUCLEOTIDE SEQUENCE</scope>
    <source>
        <strain evidence="3">Brora</strain>
    </source>
</reference>
<organism evidence="2 3">
    <name type="scientific">Strigamia maritima</name>
    <name type="common">European centipede</name>
    <name type="synonym">Geophilus maritimus</name>
    <dbReference type="NCBI Taxonomy" id="126957"/>
    <lineage>
        <taxon>Eukaryota</taxon>
        <taxon>Metazoa</taxon>
        <taxon>Ecdysozoa</taxon>
        <taxon>Arthropoda</taxon>
        <taxon>Myriapoda</taxon>
        <taxon>Chilopoda</taxon>
        <taxon>Pleurostigmophora</taxon>
        <taxon>Geophilomorpha</taxon>
        <taxon>Linotaeniidae</taxon>
        <taxon>Strigamia</taxon>
    </lineage>
</organism>
<dbReference type="AlphaFoldDB" id="T1IMS6"/>
<dbReference type="Pfam" id="PF08240">
    <property type="entry name" value="ADH_N"/>
    <property type="match status" value="1"/>
</dbReference>
<dbReference type="InterPro" id="IPR013149">
    <property type="entry name" value="ADH-like_C"/>
</dbReference>
<proteinExistence type="predicted"/>
<dbReference type="GO" id="GO:0005739">
    <property type="term" value="C:mitochondrion"/>
    <property type="evidence" value="ECO:0007669"/>
    <property type="project" value="TreeGrafter"/>
</dbReference>
<evidence type="ECO:0000313" key="2">
    <source>
        <dbReference type="EnsemblMetazoa" id="SMAR002289-PA"/>
    </source>
</evidence>
<name>T1IMS6_STRMM</name>
<dbReference type="SUPFAM" id="SSF51735">
    <property type="entry name" value="NAD(P)-binding Rossmann-fold domains"/>
    <property type="match status" value="1"/>
</dbReference>
<dbReference type="InterPro" id="IPR013154">
    <property type="entry name" value="ADH-like_N"/>
</dbReference>
<dbReference type="SMART" id="SM00829">
    <property type="entry name" value="PKS_ER"/>
    <property type="match status" value="1"/>
</dbReference>
<dbReference type="Gene3D" id="3.40.50.720">
    <property type="entry name" value="NAD(P)-binding Rossmann-like Domain"/>
    <property type="match status" value="1"/>
</dbReference>
<sequence>MAVHLGKAILSSLVKSKTSKQLFQRWMKSERNPSVRFDSYKVAVLKKIGKPLEIKSVSAPKSLNKDEVRITTEACGINLSDVYLCSGEYEDLKPKLPFYPGYEISGTVAEIGSAVENLRSGDRVVAINKDRNGGFAEQCIAPAKDVWILSPNVSLIDAASLVCNYGLGYLSMARRANINKDDVVVVTAMAGGLGLAALDLAANVYRTKVIGICPSNDHCNIMREKGAWSTVVQGKKGSVIKSVHDVAGKNGVKIVFDGVGGNMFADVVQCVSHEGSVIVAGFASKIIPTIKTNILLPQSFSLIGVSLAHYRESARDIYRETIEEVLKMAEEKFIEPHISATFPLDQVRIELYI</sequence>
<evidence type="ECO:0000313" key="3">
    <source>
        <dbReference type="Proteomes" id="UP000014500"/>
    </source>
</evidence>
<protein>
    <recommendedName>
        <fullName evidence="1">Enoyl reductase (ER) domain-containing protein</fullName>
    </recommendedName>
</protein>
<dbReference type="PANTHER" id="PTHR43677">
    <property type="entry name" value="SHORT-CHAIN DEHYDROGENASE/REDUCTASE"/>
    <property type="match status" value="1"/>
</dbReference>
<dbReference type="PhylomeDB" id="T1IMS6"/>
<dbReference type="STRING" id="126957.T1IMS6"/>
<dbReference type="PANTHER" id="PTHR43677:SF4">
    <property type="entry name" value="QUINONE OXIDOREDUCTASE-LIKE PROTEIN 2"/>
    <property type="match status" value="1"/>
</dbReference>
<dbReference type="EnsemblMetazoa" id="SMAR002289-RA">
    <property type="protein sequence ID" value="SMAR002289-PA"/>
    <property type="gene ID" value="SMAR002289"/>
</dbReference>
<dbReference type="InterPro" id="IPR051397">
    <property type="entry name" value="Zn-ADH-like_protein"/>
</dbReference>
<reference evidence="2" key="2">
    <citation type="submission" date="2015-02" db="UniProtKB">
        <authorList>
            <consortium name="EnsemblMetazoa"/>
        </authorList>
    </citation>
    <scope>IDENTIFICATION</scope>
</reference>
<feature type="domain" description="Enoyl reductase (ER)" evidence="1">
    <location>
        <begin position="49"/>
        <end position="349"/>
    </location>
</feature>
<dbReference type="eggNOG" id="KOG1198">
    <property type="taxonomic scope" value="Eukaryota"/>
</dbReference>
<dbReference type="InterPro" id="IPR011032">
    <property type="entry name" value="GroES-like_sf"/>
</dbReference>
<evidence type="ECO:0000259" key="1">
    <source>
        <dbReference type="SMART" id="SM00829"/>
    </source>
</evidence>
<accession>T1IMS6</accession>
<dbReference type="GO" id="GO:0016491">
    <property type="term" value="F:oxidoreductase activity"/>
    <property type="evidence" value="ECO:0007669"/>
    <property type="project" value="InterPro"/>
</dbReference>
<dbReference type="InterPro" id="IPR036291">
    <property type="entry name" value="NAD(P)-bd_dom_sf"/>
</dbReference>
<dbReference type="SUPFAM" id="SSF50129">
    <property type="entry name" value="GroES-like"/>
    <property type="match status" value="1"/>
</dbReference>
<dbReference type="OMA" id="YRTAYHA"/>